<evidence type="ECO:0000313" key="3">
    <source>
        <dbReference type="Proteomes" id="UP000553632"/>
    </source>
</evidence>
<dbReference type="EMBL" id="JABANO010041172">
    <property type="protein sequence ID" value="KAF4680064.1"/>
    <property type="molecule type" value="Genomic_DNA"/>
</dbReference>
<name>A0A7J6N8I5_PEROL</name>
<dbReference type="InterPro" id="IPR007074">
    <property type="entry name" value="LicD/FKTN/FKRP_NTP_transf"/>
</dbReference>
<dbReference type="AlphaFoldDB" id="A0A7J6N8I5"/>
<sequence length="140" mass="15518">GFTLTTLVAAAAPPSTAHPFIRVYAEQNPISAPLDHLFLCPADLKDKTDLSQWPRKEVTIDGSKCSSHKELLAEEDRAQFFQCLTDVVNITTHAMDTIGLSPALSDGTLLGWYRHHKGYIPWDVDADTSIMKADCRDSFK</sequence>
<proteinExistence type="predicted"/>
<organism evidence="2 3">
    <name type="scientific">Perkinsus olseni</name>
    <name type="common">Perkinsus atlanticus</name>
    <dbReference type="NCBI Taxonomy" id="32597"/>
    <lineage>
        <taxon>Eukaryota</taxon>
        <taxon>Sar</taxon>
        <taxon>Alveolata</taxon>
        <taxon>Perkinsozoa</taxon>
        <taxon>Perkinsea</taxon>
        <taxon>Perkinsida</taxon>
        <taxon>Perkinsidae</taxon>
        <taxon>Perkinsus</taxon>
    </lineage>
</organism>
<dbReference type="PANTHER" id="PTHR43404:SF1">
    <property type="entry name" value="MNN4P"/>
    <property type="match status" value="1"/>
</dbReference>
<dbReference type="InterPro" id="IPR052942">
    <property type="entry name" value="LPS_cholinephosphotransferase"/>
</dbReference>
<dbReference type="Pfam" id="PF04991">
    <property type="entry name" value="LicD"/>
    <property type="match status" value="1"/>
</dbReference>
<evidence type="ECO:0000259" key="1">
    <source>
        <dbReference type="Pfam" id="PF04991"/>
    </source>
</evidence>
<dbReference type="GO" id="GO:0009100">
    <property type="term" value="P:glycoprotein metabolic process"/>
    <property type="evidence" value="ECO:0007669"/>
    <property type="project" value="UniProtKB-ARBA"/>
</dbReference>
<evidence type="ECO:0000313" key="2">
    <source>
        <dbReference type="EMBL" id="KAF4680064.1"/>
    </source>
</evidence>
<accession>A0A7J6N8I5</accession>
<feature type="non-terminal residue" evidence="2">
    <location>
        <position position="140"/>
    </location>
</feature>
<keyword evidence="3" id="KW-1185">Reference proteome</keyword>
<dbReference type="PANTHER" id="PTHR43404">
    <property type="entry name" value="LIPOPOLYSACCHARIDE CHOLINEPHOSPHOTRANSFERASE LICD"/>
    <property type="match status" value="1"/>
</dbReference>
<protein>
    <recommendedName>
        <fullName evidence="1">LicD/FKTN/FKRP nucleotidyltransferase domain-containing protein</fullName>
    </recommendedName>
</protein>
<dbReference type="Proteomes" id="UP000553632">
    <property type="component" value="Unassembled WGS sequence"/>
</dbReference>
<reference evidence="2 3" key="1">
    <citation type="submission" date="2020-04" db="EMBL/GenBank/DDBJ databases">
        <title>Perkinsus olseni comparative genomics.</title>
        <authorList>
            <person name="Bogema D.R."/>
        </authorList>
    </citation>
    <scope>NUCLEOTIDE SEQUENCE [LARGE SCALE GENOMIC DNA]</scope>
    <source>
        <strain evidence="2 3">ATCC PRA-207</strain>
    </source>
</reference>
<feature type="domain" description="LicD/FKTN/FKRP nucleotidyltransferase" evidence="1">
    <location>
        <begin position="99"/>
        <end position="134"/>
    </location>
</feature>
<gene>
    <name evidence="2" type="ORF">FOZ63_017473</name>
</gene>
<comment type="caution">
    <text evidence="2">The sequence shown here is derived from an EMBL/GenBank/DDBJ whole genome shotgun (WGS) entry which is preliminary data.</text>
</comment>
<feature type="non-terminal residue" evidence="2">
    <location>
        <position position="1"/>
    </location>
</feature>